<dbReference type="Pfam" id="PF12697">
    <property type="entry name" value="Abhydrolase_6"/>
    <property type="match status" value="1"/>
</dbReference>
<dbReference type="InterPro" id="IPR029058">
    <property type="entry name" value="AB_hydrolase_fold"/>
</dbReference>
<sequence>MASHWDVKTHVIPAAYPRSFRRGTRDPHNSRLKLHVNEYRPHRRARKDEHGKADGSGATIIFVHGIGSTKESYEPFFADLLANPLTPPIHAIWAPDVVNHGQSFQLNEDEIGDEHHWFDGAHDIMQLINHFQASMTLPLIGIGQSWGCVHLLLPAAWHPRIFQGIALMEPVLETGYNHLEELKALGVPEHGLARSTNMGFSVALMRDRWESREAAERHIRKSGYYSQFDPRVLDQTLRHELRDMPDGSVTLATPRYQQAQLFMRAAPPMKGYPVGEDYATRPKESFVAPGFYRGEPAKIKEYLPGIHCKTLYVWTADYKSMLSTDSYRSRIVGRTGTGLGGAGGKGTGQVTEMFVAAEGHALPFLEPKGTAGVVAKWLAEELKPSWEREEEQRRQEPAIDAITVPAEWVERISKL</sequence>
<dbReference type="PANTHER" id="PTHR43798:SF33">
    <property type="entry name" value="HYDROLASE, PUTATIVE (AFU_ORTHOLOGUE AFUA_2G14860)-RELATED"/>
    <property type="match status" value="1"/>
</dbReference>
<evidence type="ECO:0000313" key="3">
    <source>
        <dbReference type="Proteomes" id="UP000224080"/>
    </source>
</evidence>
<dbReference type="InterPro" id="IPR000073">
    <property type="entry name" value="AB_hydrolase_1"/>
</dbReference>
<evidence type="ECO:0000313" key="2">
    <source>
        <dbReference type="EMBL" id="PGH06403.1"/>
    </source>
</evidence>
<dbReference type="EMBL" id="PDNC01000022">
    <property type="protein sequence ID" value="PGH06403.1"/>
    <property type="molecule type" value="Genomic_DNA"/>
</dbReference>
<dbReference type="SUPFAM" id="SSF53474">
    <property type="entry name" value="alpha/beta-Hydrolases"/>
    <property type="match status" value="1"/>
</dbReference>
<dbReference type="Proteomes" id="UP000224080">
    <property type="component" value="Unassembled WGS sequence"/>
</dbReference>
<gene>
    <name evidence="2" type="ORF">GX51_02415</name>
</gene>
<dbReference type="Gene3D" id="3.40.50.1820">
    <property type="entry name" value="alpha/beta hydrolase"/>
    <property type="match status" value="1"/>
</dbReference>
<comment type="caution">
    <text evidence="2">The sequence shown here is derived from an EMBL/GenBank/DDBJ whole genome shotgun (WGS) entry which is preliminary data.</text>
</comment>
<proteinExistence type="predicted"/>
<dbReference type="OrthoDB" id="94039at2759"/>
<protein>
    <recommendedName>
        <fullName evidence="1">AB hydrolase-1 domain-containing protein</fullName>
    </recommendedName>
</protein>
<dbReference type="STRING" id="2060905.A0A2B7XCD9"/>
<dbReference type="InterPro" id="IPR050266">
    <property type="entry name" value="AB_hydrolase_sf"/>
</dbReference>
<dbReference type="AlphaFoldDB" id="A0A2B7XCD9"/>
<evidence type="ECO:0000259" key="1">
    <source>
        <dbReference type="Pfam" id="PF12697"/>
    </source>
</evidence>
<accession>A0A2B7XCD9</accession>
<organism evidence="2 3">
    <name type="scientific">Blastomyces parvus</name>
    <dbReference type="NCBI Taxonomy" id="2060905"/>
    <lineage>
        <taxon>Eukaryota</taxon>
        <taxon>Fungi</taxon>
        <taxon>Dikarya</taxon>
        <taxon>Ascomycota</taxon>
        <taxon>Pezizomycotina</taxon>
        <taxon>Eurotiomycetes</taxon>
        <taxon>Eurotiomycetidae</taxon>
        <taxon>Onygenales</taxon>
        <taxon>Ajellomycetaceae</taxon>
        <taxon>Blastomyces</taxon>
    </lineage>
</organism>
<reference evidence="2 3" key="1">
    <citation type="submission" date="2017-10" db="EMBL/GenBank/DDBJ databases">
        <title>Comparative genomics in systemic dimorphic fungi from Ajellomycetaceae.</title>
        <authorList>
            <person name="Munoz J.F."/>
            <person name="Mcewen J.G."/>
            <person name="Clay O.K."/>
            <person name="Cuomo C.A."/>
        </authorList>
    </citation>
    <scope>NUCLEOTIDE SEQUENCE [LARGE SCALE GENOMIC DNA]</scope>
    <source>
        <strain evidence="2 3">UAMH130</strain>
    </source>
</reference>
<dbReference type="GO" id="GO:0016020">
    <property type="term" value="C:membrane"/>
    <property type="evidence" value="ECO:0007669"/>
    <property type="project" value="TreeGrafter"/>
</dbReference>
<feature type="domain" description="AB hydrolase-1" evidence="1">
    <location>
        <begin position="60"/>
        <end position="371"/>
    </location>
</feature>
<keyword evidence="3" id="KW-1185">Reference proteome</keyword>
<dbReference type="PANTHER" id="PTHR43798">
    <property type="entry name" value="MONOACYLGLYCEROL LIPASE"/>
    <property type="match status" value="1"/>
</dbReference>
<name>A0A2B7XCD9_9EURO</name>